<dbReference type="EMBL" id="JBAWKY010000006">
    <property type="protein sequence ID" value="MEI4463747.1"/>
    <property type="molecule type" value="Genomic_DNA"/>
</dbReference>
<gene>
    <name evidence="1" type="ORF">SZL87_15075</name>
</gene>
<evidence type="ECO:0000313" key="1">
    <source>
        <dbReference type="EMBL" id="MEI4463747.1"/>
    </source>
</evidence>
<protein>
    <recommendedName>
        <fullName evidence="3">ParB/Sulfiredoxin domain-containing protein</fullName>
    </recommendedName>
</protein>
<proteinExistence type="predicted"/>
<evidence type="ECO:0000313" key="2">
    <source>
        <dbReference type="Proteomes" id="UP001387110"/>
    </source>
</evidence>
<dbReference type="Proteomes" id="UP001387110">
    <property type="component" value="Unassembled WGS sequence"/>
</dbReference>
<reference evidence="1 2" key="1">
    <citation type="submission" date="2023-12" db="EMBL/GenBank/DDBJ databases">
        <authorList>
            <person name="Easwaran N."/>
            <person name="Lazarus H.P.S."/>
        </authorList>
    </citation>
    <scope>NUCLEOTIDE SEQUENCE [LARGE SCALE GENOMIC DNA]</scope>
    <source>
        <strain evidence="1 2">VIT-2023</strain>
    </source>
</reference>
<evidence type="ECO:0008006" key="3">
    <source>
        <dbReference type="Google" id="ProtNLM"/>
    </source>
</evidence>
<name>A0ABU8ELN8_9BACL</name>
<organism evidence="1 2">
    <name type="scientific">Exiguobacterium indicum</name>
    <dbReference type="NCBI Taxonomy" id="296995"/>
    <lineage>
        <taxon>Bacteria</taxon>
        <taxon>Bacillati</taxon>
        <taxon>Bacillota</taxon>
        <taxon>Bacilli</taxon>
        <taxon>Bacillales</taxon>
        <taxon>Bacillales Family XII. Incertae Sedis</taxon>
        <taxon>Exiguobacterium</taxon>
    </lineage>
</organism>
<keyword evidence="2" id="KW-1185">Reference proteome</keyword>
<comment type="caution">
    <text evidence="1">The sequence shown here is derived from an EMBL/GenBank/DDBJ whole genome shotgun (WGS) entry which is preliminary data.</text>
</comment>
<sequence>MNFDNTIDLQQEIKKSISLTDGTRKLTIKGQTKSYPVYQIPLDLLLYNRQNGRIISSMNRYESEGNDIQTLSKEEYNDLVEQFIVDSNSSALNKTKQNIALFGQRLPGVVLNDGTVVDGNRRFTCLRQLKREGKTSFFDAVILDPSEGLSAVDIKRLELNLQHGEERPVDYNAIDNLVEVYNDIEKNKYFTVKEYATNTNKTETDVKKMLKKANLMVDFLVFINAEGKYYVARDLDLDGPLQEVMLILNKEKDEEEYERVKSALFTAMTLSKEGDLTRHIRRIGKEIIQAGNREQFLEEYEDIVEDVYDAYQGEANVTVNTVKKINETLKDVREEAGAIVSNRVDETVLTRVKMKPIDSLNTVIRTLDNVDADQIARMDGVSKKEFARLVEQIRKELEAYESRL</sequence>
<dbReference type="RefSeq" id="WP_053451779.1">
    <property type="nucleotide sequence ID" value="NZ_JBAWKY010000006.1"/>
</dbReference>
<accession>A0ABU8ELN8</accession>